<dbReference type="Proteomes" id="UP000886700">
    <property type="component" value="Unplaced"/>
</dbReference>
<gene>
    <name evidence="5" type="primary">Ubxn11</name>
</gene>
<sequence length="550" mass="61313">MRSARALVAWETPRQQDGGAVGRLAGPVEFLTASLETRAMSSPLASLSKTRKVPLESEPVNPGRLNLYLFLLPAWVPRRRGIRIYRDEDEVDMLNDGQDPEEKISVPSCYGGIGAPVGRQGTVFSDSELVASMARKLQELEQQLKTQNDELLSKDQKILALEDLVQTLQQNQGANATLQRQEELETLCIQLQRQVGEMERFLSDYGLQWVGEPMDQEDSEEKIVSENDEQDWMKAKKFWKPGDSFVPPEVDFDRLLASLQDLSELVVEGEAQVTPVPGGAQLRTLEPIPLKLYRNGIMMFDGPFRPFYDPSTQRCLRDILDGFFPSELQRLYPDGVPFKVSDLRNQVFPEDGLGSFPGEGRVVGRQKVRKASDRVEDTSGSRMTAEKFLNRLPKCVIRQGQVIDIRGPIRDTLQNCCPLPAPIQEIIVETPALASERQRSQESPNMPVPPLSMLRVKSENGEQAFLLMMRPDDTVGDVRNLLAQARDMDPATFEIFSTFPPMVYQDDSLTLQAAGLVPNATLLLRARRALLSNPSFGTGSGPHPGPGSLP</sequence>
<dbReference type="PANTHER" id="PTHR23333:SF4">
    <property type="entry name" value="UBX DOMAIN-CONTAINING PROTEIN 11"/>
    <property type="match status" value="1"/>
</dbReference>
<feature type="domain" description="UBX" evidence="2">
    <location>
        <begin position="447"/>
        <end position="524"/>
    </location>
</feature>
<organism evidence="4 5">
    <name type="scientific">Mesocricetus auratus</name>
    <name type="common">Golden hamster</name>
    <dbReference type="NCBI Taxonomy" id="10036"/>
    <lineage>
        <taxon>Eukaryota</taxon>
        <taxon>Metazoa</taxon>
        <taxon>Chordata</taxon>
        <taxon>Craniata</taxon>
        <taxon>Vertebrata</taxon>
        <taxon>Euteleostomi</taxon>
        <taxon>Mammalia</taxon>
        <taxon>Eutheria</taxon>
        <taxon>Euarchontoglires</taxon>
        <taxon>Glires</taxon>
        <taxon>Rodentia</taxon>
        <taxon>Myomorpha</taxon>
        <taxon>Muroidea</taxon>
        <taxon>Cricetidae</taxon>
        <taxon>Cricetinae</taxon>
        <taxon>Mesocricetus</taxon>
    </lineage>
</organism>
<keyword evidence="4" id="KW-1185">Reference proteome</keyword>
<dbReference type="SUPFAM" id="SSF102848">
    <property type="entry name" value="NSFL1 (p97 ATPase) cofactor p47, SEP domain"/>
    <property type="match status" value="1"/>
</dbReference>
<evidence type="ECO:0000259" key="2">
    <source>
        <dbReference type="PROSITE" id="PS50033"/>
    </source>
</evidence>
<feature type="domain" description="SEP" evidence="3">
    <location>
        <begin position="285"/>
        <end position="349"/>
    </location>
</feature>
<dbReference type="InterPro" id="IPR001012">
    <property type="entry name" value="UBX_dom"/>
</dbReference>
<evidence type="ECO:0000313" key="5">
    <source>
        <dbReference type="RefSeq" id="XP_040612330.1"/>
    </source>
</evidence>
<dbReference type="InterPro" id="IPR036241">
    <property type="entry name" value="NSFL1C_SEP_dom_sf"/>
</dbReference>
<evidence type="ECO:0000256" key="1">
    <source>
        <dbReference type="SAM" id="Coils"/>
    </source>
</evidence>
<protein>
    <submittedName>
        <fullName evidence="5">UBX domain-containing protein 11 isoform X1</fullName>
    </submittedName>
</protein>
<reference evidence="5" key="1">
    <citation type="submission" date="2025-08" db="UniProtKB">
        <authorList>
            <consortium name="RefSeq"/>
        </authorList>
    </citation>
    <scope>IDENTIFICATION</scope>
    <source>
        <tissue evidence="5">Liver</tissue>
    </source>
</reference>
<dbReference type="InterPro" id="IPR012989">
    <property type="entry name" value="SEP_domain"/>
</dbReference>
<dbReference type="GeneID" id="101831684"/>
<proteinExistence type="predicted"/>
<dbReference type="RefSeq" id="XP_040612330.1">
    <property type="nucleotide sequence ID" value="XM_040756396.1"/>
</dbReference>
<dbReference type="Gene3D" id="3.10.20.90">
    <property type="entry name" value="Phosphatidylinositol 3-kinase Catalytic Subunit, Chain A, domain 1"/>
    <property type="match status" value="1"/>
</dbReference>
<dbReference type="Gene3D" id="3.30.420.210">
    <property type="entry name" value="SEP domain"/>
    <property type="match status" value="1"/>
</dbReference>
<name>A0ABM2YF75_MESAU</name>
<accession>A0ABM2YF75</accession>
<dbReference type="SUPFAM" id="SSF54236">
    <property type="entry name" value="Ubiquitin-like"/>
    <property type="match status" value="1"/>
</dbReference>
<dbReference type="Pfam" id="PF08059">
    <property type="entry name" value="SEP"/>
    <property type="match status" value="1"/>
</dbReference>
<dbReference type="PROSITE" id="PS50033">
    <property type="entry name" value="UBX"/>
    <property type="match status" value="1"/>
</dbReference>
<dbReference type="PANTHER" id="PTHR23333">
    <property type="entry name" value="UBX DOMAIN CONTAINING PROTEIN"/>
    <property type="match status" value="1"/>
</dbReference>
<feature type="coiled-coil region" evidence="1">
    <location>
        <begin position="130"/>
        <end position="181"/>
    </location>
</feature>
<dbReference type="InterPro" id="IPR029071">
    <property type="entry name" value="Ubiquitin-like_domsf"/>
</dbReference>
<keyword evidence="1" id="KW-0175">Coiled coil</keyword>
<evidence type="ECO:0000313" key="4">
    <source>
        <dbReference type="Proteomes" id="UP000886700"/>
    </source>
</evidence>
<dbReference type="PROSITE" id="PS51399">
    <property type="entry name" value="SEP"/>
    <property type="match status" value="1"/>
</dbReference>
<evidence type="ECO:0000259" key="3">
    <source>
        <dbReference type="PROSITE" id="PS51399"/>
    </source>
</evidence>
<dbReference type="Pfam" id="PF00789">
    <property type="entry name" value="UBX"/>
    <property type="match status" value="1"/>
</dbReference>
<dbReference type="CDD" id="cd17077">
    <property type="entry name" value="UBX_UBXN11"/>
    <property type="match status" value="1"/>
</dbReference>